<dbReference type="Proteomes" id="UP000046395">
    <property type="component" value="Unassembled WGS sequence"/>
</dbReference>
<reference evidence="1" key="2">
    <citation type="submission" date="2014-03" db="EMBL/GenBank/DDBJ databases">
        <title>The whipworm genome and dual-species transcriptomics of an intimate host-pathogen interaction.</title>
        <authorList>
            <person name="Foth B.J."/>
            <person name="Tsai I.J."/>
            <person name="Reid A.J."/>
            <person name="Bancroft A.J."/>
            <person name="Nichol S."/>
            <person name="Tracey A."/>
            <person name="Holroyd N."/>
            <person name="Cotton J.A."/>
            <person name="Stanley E.J."/>
            <person name="Zarowiecki M."/>
            <person name="Liu J.Z."/>
            <person name="Huckvale T."/>
            <person name="Cooper P.J."/>
            <person name="Grencis R.K."/>
            <person name="Berriman M."/>
        </authorList>
    </citation>
    <scope>NUCLEOTIDE SEQUENCE [LARGE SCALE GENOMIC DNA]</scope>
    <source>
        <strain evidence="1">Edinburgh</strain>
    </source>
</reference>
<protein>
    <submittedName>
        <fullName evidence="2 3">RdRp catalytic domain-containing protein</fullName>
    </submittedName>
</protein>
<evidence type="ECO:0000313" key="2">
    <source>
        <dbReference type="WBParaSite" id="TMUE_2000010001.1"/>
    </source>
</evidence>
<evidence type="ECO:0000313" key="3">
    <source>
        <dbReference type="WBParaSite" id="TMUE_2000010001.2"/>
    </source>
</evidence>
<organism evidence="1 2">
    <name type="scientific">Trichuris muris</name>
    <name type="common">Mouse whipworm</name>
    <dbReference type="NCBI Taxonomy" id="70415"/>
    <lineage>
        <taxon>Eukaryota</taxon>
        <taxon>Metazoa</taxon>
        <taxon>Ecdysozoa</taxon>
        <taxon>Nematoda</taxon>
        <taxon>Enoplea</taxon>
        <taxon>Dorylaimia</taxon>
        <taxon>Trichinellida</taxon>
        <taxon>Trichuridae</taxon>
        <taxon>Trichuris</taxon>
    </lineage>
</organism>
<dbReference type="WBParaSite" id="TMUE_2000010001.1">
    <property type="protein sequence ID" value="TMUE_2000010001.1"/>
    <property type="gene ID" value="WBGene00295034"/>
</dbReference>
<sequence length="204" mass="22697">MQHLFHNSSKEEDAMLIQFLSRSLALRFLNGVLRSSASGARAGVLAKVFLVRTVHMMAQRTSHEDIFARLASYELTQMAHVYALYKNAVILLSHTTHVGRHMGDIRNKGDILTGVPQRSLHSTAAVSNPVCAMAEQSDAGQLIAKIHPKMGHTGVRRTLCFVRRVNPVVSESQMRHAIINCDACQSIDSETLPQSIRLSMRHFN</sequence>
<accession>A0A5S6QRM0</accession>
<dbReference type="AlphaFoldDB" id="A0A5S6QRM0"/>
<proteinExistence type="predicted"/>
<keyword evidence="1" id="KW-1185">Reference proteome</keyword>
<dbReference type="WBParaSite" id="TMUE_2000010001.2">
    <property type="protein sequence ID" value="TMUE_2000010001.2"/>
    <property type="gene ID" value="WBGene00295034"/>
</dbReference>
<reference evidence="1" key="1">
    <citation type="submission" date="2013-11" db="EMBL/GenBank/DDBJ databases">
        <authorList>
            <person name="Aslett M."/>
        </authorList>
    </citation>
    <scope>NUCLEOTIDE SEQUENCE [LARGE SCALE GENOMIC DNA]</scope>
    <source>
        <strain evidence="1">Edinburgh</strain>
    </source>
</reference>
<evidence type="ECO:0000313" key="1">
    <source>
        <dbReference type="Proteomes" id="UP000046395"/>
    </source>
</evidence>
<name>A0A5S6QRM0_TRIMR</name>
<reference evidence="2" key="3">
    <citation type="submission" date="2019-12" db="UniProtKB">
        <authorList>
            <consortium name="WormBaseParasite"/>
        </authorList>
    </citation>
    <scope>IDENTIFICATION</scope>
</reference>